<keyword evidence="2" id="KW-1185">Reference proteome</keyword>
<sequence length="111" mass="12724">MDENQNKHLELLAPERIIDLANQGFVLDLEAPMMVITRDLGGTITTEITKEQHEALRRVRDMEAGLLHQYWVGDEWKAGDRLNYQSPLVLPEQPNANGKYAVVLHLNRVIH</sequence>
<reference evidence="2" key="1">
    <citation type="journal article" date="2019" name="Int. J. Syst. Evol. Microbiol.">
        <title>The Global Catalogue of Microorganisms (GCM) 10K type strain sequencing project: providing services to taxonomists for standard genome sequencing and annotation.</title>
        <authorList>
            <consortium name="The Broad Institute Genomics Platform"/>
            <consortium name="The Broad Institute Genome Sequencing Center for Infectious Disease"/>
            <person name="Wu L."/>
            <person name="Ma J."/>
        </authorList>
    </citation>
    <scope>NUCLEOTIDE SEQUENCE [LARGE SCALE GENOMIC DNA]</scope>
    <source>
        <strain evidence="2">JCM 14370</strain>
    </source>
</reference>
<proteinExistence type="predicted"/>
<dbReference type="EMBL" id="BMOD01000002">
    <property type="protein sequence ID" value="GGJ26669.1"/>
    <property type="molecule type" value="Genomic_DNA"/>
</dbReference>
<organism evidence="1 2">
    <name type="scientific">Deinococcus roseus</name>
    <dbReference type="NCBI Taxonomy" id="392414"/>
    <lineage>
        <taxon>Bacteria</taxon>
        <taxon>Thermotogati</taxon>
        <taxon>Deinococcota</taxon>
        <taxon>Deinococci</taxon>
        <taxon>Deinococcales</taxon>
        <taxon>Deinococcaceae</taxon>
        <taxon>Deinococcus</taxon>
    </lineage>
</organism>
<comment type="caution">
    <text evidence="1">The sequence shown here is derived from an EMBL/GenBank/DDBJ whole genome shotgun (WGS) entry which is preliminary data.</text>
</comment>
<evidence type="ECO:0000313" key="1">
    <source>
        <dbReference type="EMBL" id="GGJ26669.1"/>
    </source>
</evidence>
<dbReference type="Proteomes" id="UP000632222">
    <property type="component" value="Unassembled WGS sequence"/>
</dbReference>
<gene>
    <name evidence="1" type="ORF">GCM10008938_11030</name>
</gene>
<protein>
    <submittedName>
        <fullName evidence="1">Uncharacterized protein</fullName>
    </submittedName>
</protein>
<evidence type="ECO:0000313" key="2">
    <source>
        <dbReference type="Proteomes" id="UP000632222"/>
    </source>
</evidence>
<name>A0ABQ2CWK9_9DEIO</name>
<accession>A0ABQ2CWK9</accession>
<dbReference type="RefSeq" id="WP_189001080.1">
    <property type="nucleotide sequence ID" value="NZ_BMOD01000002.1"/>
</dbReference>